<protein>
    <submittedName>
        <fullName evidence="1">Uncharacterized protein</fullName>
    </submittedName>
</protein>
<reference evidence="1 2" key="1">
    <citation type="submission" date="2019-03" db="EMBL/GenBank/DDBJ databases">
        <title>Genomics of glacier-inhabiting Cryobacterium strains.</title>
        <authorList>
            <person name="Liu Q."/>
            <person name="Xin Y.-H."/>
        </authorList>
    </citation>
    <scope>NUCLEOTIDE SEQUENCE [LARGE SCALE GENOMIC DNA]</scope>
    <source>
        <strain evidence="1 2">Hh15</strain>
    </source>
</reference>
<organism evidence="1 2">
    <name type="scientific">Cryobacterium luteum</name>
    <dbReference type="NCBI Taxonomy" id="1424661"/>
    <lineage>
        <taxon>Bacteria</taxon>
        <taxon>Bacillati</taxon>
        <taxon>Actinomycetota</taxon>
        <taxon>Actinomycetes</taxon>
        <taxon>Micrococcales</taxon>
        <taxon>Microbacteriaceae</taxon>
        <taxon>Cryobacterium</taxon>
    </lineage>
</organism>
<dbReference type="EMBL" id="SOFF01000030">
    <property type="protein sequence ID" value="TFB89131.1"/>
    <property type="molecule type" value="Genomic_DNA"/>
</dbReference>
<dbReference type="Proteomes" id="UP000297654">
    <property type="component" value="Unassembled WGS sequence"/>
</dbReference>
<gene>
    <name evidence="1" type="ORF">E3O10_09565</name>
</gene>
<evidence type="ECO:0000313" key="2">
    <source>
        <dbReference type="Proteomes" id="UP000297654"/>
    </source>
</evidence>
<accession>A0A1H8BTS3</accession>
<dbReference type="STRING" id="1424661.SAMN05216281_102105"/>
<dbReference type="OrthoDB" id="5114230at2"/>
<evidence type="ECO:0000313" key="1">
    <source>
        <dbReference type="EMBL" id="TFB89131.1"/>
    </source>
</evidence>
<proteinExistence type="predicted"/>
<keyword evidence="2" id="KW-1185">Reference proteome</keyword>
<sequence>MRLLYALLLSGIILCVGLSALLPSATLVAGGLTIAAAAAGLVLVTRTQRIIALLLIGVGLASVVLSIQLGSNINGRDLLSVNQDLIGMLTAVSFLRLITPTALTTRTRLHGRLAVVRTALATHALGAVINIGAVSIVGDHLRGRSPLRLADAALLTRSFSAAAFWSPFWAAAAAATTLVPGANSLVLLLVGLALALVAIGLSVWDIFHLWGRELPAYTGYSLTWALVRVPLALVAIVITAHQLFPAVSVPRIVLLAGLGVTLIGLLIIDGRGALRALARHARHDLPQLRGEVTLFASAGVLAVGLRMLLPLFDLPLPVSEFTVFVAWTMMLAMILLALVGVHPVVSVAIVAALVQPLHPDPTLFVLAACIGWGVSTAVGPITGLTMLLSARYGISSSTLTRRNLVYLAAVLVTAWPALLLCAALV</sequence>
<dbReference type="AlphaFoldDB" id="A0A1H8BTS3"/>
<name>A0A1H8BTS3_9MICO</name>
<comment type="caution">
    <text evidence="1">The sequence shown here is derived from an EMBL/GenBank/DDBJ whole genome shotgun (WGS) entry which is preliminary data.</text>
</comment>
<dbReference type="RefSeq" id="WP_092107041.1">
    <property type="nucleotide sequence ID" value="NZ_FOCN01000002.1"/>
</dbReference>